<keyword evidence="2" id="KW-0349">Heme</keyword>
<dbReference type="EMBL" id="ML119660">
    <property type="protein sequence ID" value="RPA84155.1"/>
    <property type="molecule type" value="Genomic_DNA"/>
</dbReference>
<dbReference type="Proteomes" id="UP000275078">
    <property type="component" value="Unassembled WGS sequence"/>
</dbReference>
<reference evidence="3 4" key="1">
    <citation type="journal article" date="2018" name="Nat. Ecol. Evol.">
        <title>Pezizomycetes genomes reveal the molecular basis of ectomycorrhizal truffle lifestyle.</title>
        <authorList>
            <person name="Murat C."/>
            <person name="Payen T."/>
            <person name="Noel B."/>
            <person name="Kuo A."/>
            <person name="Morin E."/>
            <person name="Chen J."/>
            <person name="Kohler A."/>
            <person name="Krizsan K."/>
            <person name="Balestrini R."/>
            <person name="Da Silva C."/>
            <person name="Montanini B."/>
            <person name="Hainaut M."/>
            <person name="Levati E."/>
            <person name="Barry K.W."/>
            <person name="Belfiori B."/>
            <person name="Cichocki N."/>
            <person name="Clum A."/>
            <person name="Dockter R.B."/>
            <person name="Fauchery L."/>
            <person name="Guy J."/>
            <person name="Iotti M."/>
            <person name="Le Tacon F."/>
            <person name="Lindquist E.A."/>
            <person name="Lipzen A."/>
            <person name="Malagnac F."/>
            <person name="Mello A."/>
            <person name="Molinier V."/>
            <person name="Miyauchi S."/>
            <person name="Poulain J."/>
            <person name="Riccioni C."/>
            <person name="Rubini A."/>
            <person name="Sitrit Y."/>
            <person name="Splivallo R."/>
            <person name="Traeger S."/>
            <person name="Wang M."/>
            <person name="Zifcakova L."/>
            <person name="Wipf D."/>
            <person name="Zambonelli A."/>
            <person name="Paolocci F."/>
            <person name="Nowrousian M."/>
            <person name="Ottonello S."/>
            <person name="Baldrian P."/>
            <person name="Spatafora J.W."/>
            <person name="Henrissat B."/>
            <person name="Nagy L.G."/>
            <person name="Aury J.M."/>
            <person name="Wincker P."/>
            <person name="Grigoriev I.V."/>
            <person name="Bonfante P."/>
            <person name="Martin F.M."/>
        </authorList>
    </citation>
    <scope>NUCLEOTIDE SEQUENCE [LARGE SCALE GENOMIC DNA]</scope>
    <source>
        <strain evidence="3 4">RN42</strain>
    </source>
</reference>
<dbReference type="InterPro" id="IPR002401">
    <property type="entry name" value="Cyt_P450_E_grp-I"/>
</dbReference>
<keyword evidence="2" id="KW-0479">Metal-binding</keyword>
<dbReference type="SUPFAM" id="SSF48264">
    <property type="entry name" value="Cytochrome P450"/>
    <property type="match status" value="1"/>
</dbReference>
<accession>A0A3N4IDE8</accession>
<dbReference type="InterPro" id="IPR001128">
    <property type="entry name" value="Cyt_P450"/>
</dbReference>
<dbReference type="STRING" id="1160509.A0A3N4IDE8"/>
<dbReference type="PRINTS" id="PR00385">
    <property type="entry name" value="P450"/>
</dbReference>
<dbReference type="AlphaFoldDB" id="A0A3N4IDE8"/>
<dbReference type="CDD" id="cd11069">
    <property type="entry name" value="CYP_FUM15-like"/>
    <property type="match status" value="1"/>
</dbReference>
<name>A0A3N4IDE8_ASCIM</name>
<evidence type="ECO:0000313" key="3">
    <source>
        <dbReference type="EMBL" id="RPA84155.1"/>
    </source>
</evidence>
<dbReference type="Pfam" id="PF00067">
    <property type="entry name" value="p450"/>
    <property type="match status" value="1"/>
</dbReference>
<dbReference type="PANTHER" id="PTHR24305:SF166">
    <property type="entry name" value="CYTOCHROME P450 12A4, MITOCHONDRIAL-RELATED"/>
    <property type="match status" value="1"/>
</dbReference>
<evidence type="ECO:0000256" key="1">
    <source>
        <dbReference type="ARBA" id="ARBA00010617"/>
    </source>
</evidence>
<comment type="cofactor">
    <cofactor evidence="2">
        <name>heme</name>
        <dbReference type="ChEBI" id="CHEBI:30413"/>
    </cofactor>
</comment>
<dbReference type="GO" id="GO:0005506">
    <property type="term" value="F:iron ion binding"/>
    <property type="evidence" value="ECO:0007669"/>
    <property type="project" value="InterPro"/>
</dbReference>
<feature type="binding site" description="axial binding residue" evidence="2">
    <location>
        <position position="511"/>
    </location>
    <ligand>
        <name>heme</name>
        <dbReference type="ChEBI" id="CHEBI:30413"/>
    </ligand>
    <ligandPart>
        <name>Fe</name>
        <dbReference type="ChEBI" id="CHEBI:18248"/>
    </ligandPart>
</feature>
<dbReference type="OrthoDB" id="1470350at2759"/>
<comment type="similarity">
    <text evidence="1">Belongs to the cytochrome P450 family.</text>
</comment>
<keyword evidence="4" id="KW-1185">Reference proteome</keyword>
<dbReference type="GO" id="GO:0020037">
    <property type="term" value="F:heme binding"/>
    <property type="evidence" value="ECO:0007669"/>
    <property type="project" value="InterPro"/>
</dbReference>
<evidence type="ECO:0000256" key="2">
    <source>
        <dbReference type="PIRSR" id="PIRSR602401-1"/>
    </source>
</evidence>
<dbReference type="InterPro" id="IPR036396">
    <property type="entry name" value="Cyt_P450_sf"/>
</dbReference>
<keyword evidence="2" id="KW-0408">Iron</keyword>
<dbReference type="InterPro" id="IPR050121">
    <property type="entry name" value="Cytochrome_P450_monoxygenase"/>
</dbReference>
<dbReference type="PRINTS" id="PR00463">
    <property type="entry name" value="EP450I"/>
</dbReference>
<proteinExistence type="inferred from homology"/>
<protein>
    <submittedName>
        <fullName evidence="3">Cytochrome P450</fullName>
    </submittedName>
</protein>
<dbReference type="GO" id="GO:0016705">
    <property type="term" value="F:oxidoreductase activity, acting on paired donors, with incorporation or reduction of molecular oxygen"/>
    <property type="evidence" value="ECO:0007669"/>
    <property type="project" value="InterPro"/>
</dbReference>
<sequence>MFTLGQTVLATAAASAVYVRFAPAEYRYFSNDKLTVALFFASTLTFKLLYELVLYPICLSPIRNLPGPKADSLFNGNQKTIKALPTGAPHEKWIKIPNDGLITYKAIFNTERVSPTTVAAMAEVLVHKAYEFEKPWFMREGVATIIGKNGIFFAEGEQHKFQRKHMNPAFSYRYLKQSLLPIFWSCSTTFIDRLVEEHQILPSSSPEEGFTPFLDIQEWLSRCTLDIIGQAGFGVNFDAMHKDGSELSRAYATIFGKPGPLTTAWRIVSFFIPVYFTYPLIRWMEEFRTVDRCIEVVRGASKKVVQDKKREIEKRGGRDAASAMDGKDKNLISIIMEEMDFPEETLIDQTLTFLAAGHETTATALTWCVYQLTTHPEWQTLIRNEVRTNIPSPTRSDLTPENIESLTFLKAFASEVLRFSAPISLMYRQASNDTTIAGHPIHKGCIVTIPVQAFNRDEAQWGPTAKKFDPYRFLKKAPGSTEESSEYHYDPSGGSHSNFNFMTFFHGPRSCIGKDFAKEELYCVLAALIGRFEFVGDGKEPVIEFSLTNKMRGGLPVKMRWVAGW</sequence>
<gene>
    <name evidence="3" type="ORF">BJ508DRAFT_412874</name>
</gene>
<organism evidence="3 4">
    <name type="scientific">Ascobolus immersus RN42</name>
    <dbReference type="NCBI Taxonomy" id="1160509"/>
    <lineage>
        <taxon>Eukaryota</taxon>
        <taxon>Fungi</taxon>
        <taxon>Dikarya</taxon>
        <taxon>Ascomycota</taxon>
        <taxon>Pezizomycotina</taxon>
        <taxon>Pezizomycetes</taxon>
        <taxon>Pezizales</taxon>
        <taxon>Ascobolaceae</taxon>
        <taxon>Ascobolus</taxon>
    </lineage>
</organism>
<dbReference type="PANTHER" id="PTHR24305">
    <property type="entry name" value="CYTOCHROME P450"/>
    <property type="match status" value="1"/>
</dbReference>
<dbReference type="GO" id="GO:0004497">
    <property type="term" value="F:monooxygenase activity"/>
    <property type="evidence" value="ECO:0007669"/>
    <property type="project" value="InterPro"/>
</dbReference>
<evidence type="ECO:0000313" key="4">
    <source>
        <dbReference type="Proteomes" id="UP000275078"/>
    </source>
</evidence>
<dbReference type="Gene3D" id="1.10.630.10">
    <property type="entry name" value="Cytochrome P450"/>
    <property type="match status" value="1"/>
</dbReference>